<dbReference type="PANTHER" id="PTHR12411">
    <property type="entry name" value="CYSTEINE PROTEASE FAMILY C1-RELATED"/>
    <property type="match status" value="1"/>
</dbReference>
<dbReference type="CDD" id="cd02619">
    <property type="entry name" value="Peptidase_C1"/>
    <property type="match status" value="1"/>
</dbReference>
<feature type="signal peptide" evidence="4">
    <location>
        <begin position="1"/>
        <end position="25"/>
    </location>
</feature>
<dbReference type="Proteomes" id="UP000824169">
    <property type="component" value="Unassembled WGS sequence"/>
</dbReference>
<feature type="transmembrane region" description="Helical" evidence="3">
    <location>
        <begin position="551"/>
        <end position="572"/>
    </location>
</feature>
<dbReference type="GO" id="GO:0008234">
    <property type="term" value="F:cysteine-type peptidase activity"/>
    <property type="evidence" value="ECO:0007669"/>
    <property type="project" value="InterPro"/>
</dbReference>
<dbReference type="InterPro" id="IPR038765">
    <property type="entry name" value="Papain-like_cys_pep_sf"/>
</dbReference>
<evidence type="ECO:0000256" key="1">
    <source>
        <dbReference type="ARBA" id="ARBA00008455"/>
    </source>
</evidence>
<feature type="compositionally biased region" description="Low complexity" evidence="2">
    <location>
        <begin position="492"/>
        <end position="501"/>
    </location>
</feature>
<dbReference type="Pfam" id="PF18560">
    <property type="entry name" value="Lectin_like"/>
    <property type="match status" value="1"/>
</dbReference>
<accession>A0A9D1P4K4</accession>
<evidence type="ECO:0000313" key="7">
    <source>
        <dbReference type="Proteomes" id="UP000824169"/>
    </source>
</evidence>
<comment type="caution">
    <text evidence="6">The sequence shown here is derived from an EMBL/GenBank/DDBJ whole genome shotgun (WGS) entry which is preliminary data.</text>
</comment>
<keyword evidence="3" id="KW-0812">Transmembrane</keyword>
<keyword evidence="4" id="KW-0732">Signal</keyword>
<feature type="domain" description="Peptidase C1A papain C-terminal" evidence="5">
    <location>
        <begin position="28"/>
        <end position="293"/>
    </location>
</feature>
<keyword evidence="3" id="KW-1133">Transmembrane helix</keyword>
<dbReference type="InterPro" id="IPR000668">
    <property type="entry name" value="Peptidase_C1A_C"/>
</dbReference>
<dbReference type="AlphaFoldDB" id="A0A9D1P4K4"/>
<dbReference type="InterPro" id="IPR013128">
    <property type="entry name" value="Peptidase_C1A"/>
</dbReference>
<feature type="region of interest" description="Disordered" evidence="2">
    <location>
        <begin position="474"/>
        <end position="545"/>
    </location>
</feature>
<dbReference type="GO" id="GO:0006508">
    <property type="term" value="P:proteolysis"/>
    <property type="evidence" value="ECO:0007669"/>
    <property type="project" value="InterPro"/>
</dbReference>
<evidence type="ECO:0000313" key="6">
    <source>
        <dbReference type="EMBL" id="HIV25448.1"/>
    </source>
</evidence>
<dbReference type="SUPFAM" id="SSF54001">
    <property type="entry name" value="Cysteine proteinases"/>
    <property type="match status" value="1"/>
</dbReference>
<feature type="chain" id="PRO_5039323800" description="Peptidase C1A papain C-terminal domain-containing protein" evidence="4">
    <location>
        <begin position="26"/>
        <end position="579"/>
    </location>
</feature>
<evidence type="ECO:0000259" key="5">
    <source>
        <dbReference type="SMART" id="SM00645"/>
    </source>
</evidence>
<evidence type="ECO:0000256" key="2">
    <source>
        <dbReference type="SAM" id="MobiDB-lite"/>
    </source>
</evidence>
<dbReference type="SMART" id="SM00645">
    <property type="entry name" value="Pept_C1"/>
    <property type="match status" value="1"/>
</dbReference>
<organism evidence="6 7">
    <name type="scientific">Candidatus Scatomonas pullistercoris</name>
    <dbReference type="NCBI Taxonomy" id="2840920"/>
    <lineage>
        <taxon>Bacteria</taxon>
        <taxon>Bacillati</taxon>
        <taxon>Bacillota</taxon>
        <taxon>Clostridia</taxon>
        <taxon>Lachnospirales</taxon>
        <taxon>Lachnospiraceae</taxon>
        <taxon>Lachnospiraceae incertae sedis</taxon>
        <taxon>Candidatus Scatomonas</taxon>
    </lineage>
</organism>
<dbReference type="InterPro" id="IPR040528">
    <property type="entry name" value="Lectin-like"/>
</dbReference>
<comment type="similarity">
    <text evidence="1">Belongs to the peptidase C1 family.</text>
</comment>
<sequence>MRKKEALLAAATAVLLLAQTLPAAAAELPAAWDPRPDQVSAVREQYWGTCWDFGGISSLESYLIKFGLADTSVDLSEEDVLWWVNGNYSDPDLNNPSSGFGWTNLRRNDGGYAAMTTGYLATVGARAESDIPYLGAAENPEDDQVNDYYYEGTNQKPANYDTAPVLYQVTDIVYLDETAGPEDIKQAILDYGAVTVSYFDSTEYFHADTASYWYPESGEAENGNHTVSVVGWNDSYPKENFATADGQTPASDGAWLIKNSYGTDYGNEGGYTWVSYEDKLLFEVVEYNQMYAIAGARAAEERKAYYNDEYGAVSSYYPETEGSFTCANVYEFGSGEALEEVMFMTWSEGAGYILSYAPVENGVPVADASRWTTLAEGTVGHAGYTTVALEEPMEVPEGTGALVLTLSGDNLNIGTDESLLEGSRPLFNASIQRNSSFFLKDGTFQEACYEATNTYGDIYTAYVNLTLRAYTADIPEPTETPGEEPSVPPVTPTAEPTAEPADPTEPENTEPSVSPSGTEAAEEREPASAEKISTTQDIEDVRTGDGSNSKLWISVAAGAAAVLVVIVVIAIVRKHFGNK</sequence>
<evidence type="ECO:0000256" key="3">
    <source>
        <dbReference type="SAM" id="Phobius"/>
    </source>
</evidence>
<keyword evidence="3" id="KW-0472">Membrane</keyword>
<feature type="compositionally biased region" description="Low complexity" evidence="2">
    <location>
        <begin position="475"/>
        <end position="485"/>
    </location>
</feature>
<dbReference type="Gene3D" id="3.90.70.10">
    <property type="entry name" value="Cysteine proteinases"/>
    <property type="match status" value="1"/>
</dbReference>
<reference evidence="6" key="2">
    <citation type="journal article" date="2021" name="PeerJ">
        <title>Extensive microbial diversity within the chicken gut microbiome revealed by metagenomics and culture.</title>
        <authorList>
            <person name="Gilroy R."/>
            <person name="Ravi A."/>
            <person name="Getino M."/>
            <person name="Pursley I."/>
            <person name="Horton D.L."/>
            <person name="Alikhan N.F."/>
            <person name="Baker D."/>
            <person name="Gharbi K."/>
            <person name="Hall N."/>
            <person name="Watson M."/>
            <person name="Adriaenssens E.M."/>
            <person name="Foster-Nyarko E."/>
            <person name="Jarju S."/>
            <person name="Secka A."/>
            <person name="Antonio M."/>
            <person name="Oren A."/>
            <person name="Chaudhuri R.R."/>
            <person name="La Ragione R."/>
            <person name="Hildebrand F."/>
            <person name="Pallen M.J."/>
        </authorList>
    </citation>
    <scope>NUCLEOTIDE SEQUENCE</scope>
    <source>
        <strain evidence="6">CHK188-20938</strain>
    </source>
</reference>
<gene>
    <name evidence="6" type="ORF">IAB71_06630</name>
</gene>
<reference evidence="6" key="1">
    <citation type="submission" date="2020-10" db="EMBL/GenBank/DDBJ databases">
        <authorList>
            <person name="Gilroy R."/>
        </authorList>
    </citation>
    <scope>NUCLEOTIDE SEQUENCE</scope>
    <source>
        <strain evidence="6">CHK188-20938</strain>
    </source>
</reference>
<name>A0A9D1P4K4_9FIRM</name>
<proteinExistence type="inferred from homology"/>
<protein>
    <recommendedName>
        <fullName evidence="5">Peptidase C1A papain C-terminal domain-containing protein</fullName>
    </recommendedName>
</protein>
<evidence type="ECO:0000256" key="4">
    <source>
        <dbReference type="SAM" id="SignalP"/>
    </source>
</evidence>
<dbReference type="Pfam" id="PF00112">
    <property type="entry name" value="Peptidase_C1"/>
    <property type="match status" value="1"/>
</dbReference>
<dbReference type="EMBL" id="DVOO01000017">
    <property type="protein sequence ID" value="HIV25448.1"/>
    <property type="molecule type" value="Genomic_DNA"/>
</dbReference>